<dbReference type="PANTHER" id="PTHR43245">
    <property type="entry name" value="BIFUNCTIONAL POLYMYXIN RESISTANCE PROTEIN ARNA"/>
    <property type="match status" value="1"/>
</dbReference>
<dbReference type="Gene3D" id="3.40.50.720">
    <property type="entry name" value="NAD(P)-binding Rossmann-like Domain"/>
    <property type="match status" value="2"/>
</dbReference>
<proteinExistence type="predicted"/>
<comment type="caution">
    <text evidence="1">The sequence shown here is derived from an EMBL/GenBank/DDBJ whole genome shotgun (WGS) entry which is preliminary data.</text>
</comment>
<protein>
    <submittedName>
        <fullName evidence="1">UDP-D-apiose/UDP-D-xylose synthase 2</fullName>
    </submittedName>
</protein>
<accession>A0ABD1RHT5</accession>
<gene>
    <name evidence="1" type="ORF">Adt_31470</name>
</gene>
<evidence type="ECO:0000313" key="1">
    <source>
        <dbReference type="EMBL" id="KAL2486714.1"/>
    </source>
</evidence>
<dbReference type="EMBL" id="JBFOLK010000009">
    <property type="protein sequence ID" value="KAL2486714.1"/>
    <property type="molecule type" value="Genomic_DNA"/>
</dbReference>
<evidence type="ECO:0000313" key="2">
    <source>
        <dbReference type="Proteomes" id="UP001604336"/>
    </source>
</evidence>
<dbReference type="Proteomes" id="UP001604336">
    <property type="component" value="Unassembled WGS sequence"/>
</dbReference>
<organism evidence="1 2">
    <name type="scientific">Abeliophyllum distichum</name>
    <dbReference type="NCBI Taxonomy" id="126358"/>
    <lineage>
        <taxon>Eukaryota</taxon>
        <taxon>Viridiplantae</taxon>
        <taxon>Streptophyta</taxon>
        <taxon>Embryophyta</taxon>
        <taxon>Tracheophyta</taxon>
        <taxon>Spermatophyta</taxon>
        <taxon>Magnoliopsida</taxon>
        <taxon>eudicotyledons</taxon>
        <taxon>Gunneridae</taxon>
        <taxon>Pentapetalae</taxon>
        <taxon>asterids</taxon>
        <taxon>lamiids</taxon>
        <taxon>Lamiales</taxon>
        <taxon>Oleaceae</taxon>
        <taxon>Forsythieae</taxon>
        <taxon>Abeliophyllum</taxon>
    </lineage>
</organism>
<keyword evidence="2" id="KW-1185">Reference proteome</keyword>
<reference evidence="2" key="1">
    <citation type="submission" date="2024-07" db="EMBL/GenBank/DDBJ databases">
        <title>Two chromosome-level genome assemblies of Korean endemic species Abeliophyllum distichum and Forsythia ovata (Oleaceae).</title>
        <authorList>
            <person name="Jang H."/>
        </authorList>
    </citation>
    <scope>NUCLEOTIDE SEQUENCE [LARGE SCALE GENOMIC DNA]</scope>
</reference>
<dbReference type="InterPro" id="IPR050177">
    <property type="entry name" value="Lipid_A_modif_metabolic_enz"/>
</dbReference>
<sequence>MPPLAFFGPIEKRRWSYACAKQLIERFIYAEGADNGLEYTIVRPGANNGLEYTIVRPFNWIGLRMDFIPRIDGPSEGVPRVLACFSNVLSYRKMTKQGNCNEKGSDAEQKAKKKQVDKEISKLSTKLKERSTEELASLDYTSNRCWELKRKT</sequence>
<dbReference type="AlphaFoldDB" id="A0ABD1RHT5"/>
<dbReference type="PANTHER" id="PTHR43245:SF13">
    <property type="entry name" value="UDP-D-APIOSE_UDP-D-XYLOSE SYNTHASE 2"/>
    <property type="match status" value="1"/>
</dbReference>
<name>A0ABD1RHT5_9LAMI</name>